<dbReference type="Gene3D" id="2.40.40.20">
    <property type="match status" value="1"/>
</dbReference>
<evidence type="ECO:0000256" key="5">
    <source>
        <dbReference type="ARBA" id="ARBA00023145"/>
    </source>
</evidence>
<comment type="caution">
    <text evidence="14">The sequence shown here is derived from an EMBL/GenBank/DDBJ whole genome shotgun (WGS) entry which is preliminary data.</text>
</comment>
<dbReference type="GO" id="GO:0006523">
    <property type="term" value="P:alanine biosynthetic process"/>
    <property type="evidence" value="ECO:0007669"/>
    <property type="project" value="InterPro"/>
</dbReference>
<accession>A0A098TM52</accession>
<comment type="catalytic activity">
    <reaction evidence="9">
        <text>L-aspartate + H(+) = beta-alanine + CO2</text>
        <dbReference type="Rhea" id="RHEA:19497"/>
        <dbReference type="ChEBI" id="CHEBI:15378"/>
        <dbReference type="ChEBI" id="CHEBI:16526"/>
        <dbReference type="ChEBI" id="CHEBI:29991"/>
        <dbReference type="ChEBI" id="CHEBI:57966"/>
        <dbReference type="EC" id="4.1.1.11"/>
    </reaction>
</comment>
<evidence type="ECO:0000256" key="13">
    <source>
        <dbReference type="PIRSR" id="PIRSR006246-5"/>
    </source>
</evidence>
<evidence type="ECO:0000256" key="8">
    <source>
        <dbReference type="ARBA" id="ARBA00023317"/>
    </source>
</evidence>
<evidence type="ECO:0000313" key="14">
    <source>
        <dbReference type="EMBL" id="KGF71918.1"/>
    </source>
</evidence>
<dbReference type="HAMAP" id="MF_00446">
    <property type="entry name" value="PanD"/>
    <property type="match status" value="1"/>
</dbReference>
<evidence type="ECO:0000313" key="15">
    <source>
        <dbReference type="Proteomes" id="UP000030170"/>
    </source>
</evidence>
<dbReference type="SUPFAM" id="SSF50692">
    <property type="entry name" value="ADC-like"/>
    <property type="match status" value="1"/>
</dbReference>
<comment type="cofactor">
    <cofactor evidence="9 10">
        <name>pyruvate</name>
        <dbReference type="ChEBI" id="CHEBI:15361"/>
    </cofactor>
    <text evidence="9 10">Binds 1 pyruvoyl group covalently per subunit.</text>
</comment>
<comment type="similarity">
    <text evidence="9">Belongs to the PanD family.</text>
</comment>
<comment type="PTM">
    <text evidence="9 12">Is synthesized initially as an inactive proenzyme, which is activated by self-cleavage at a specific serine bond to produce a beta-subunit with a hydroxyl group at its C-terminus and an alpha-subunit with a pyruvoyl group at its N-terminus.</text>
</comment>
<feature type="active site" description="Schiff-base intermediate with substrate; via pyruvic acid" evidence="9 10">
    <location>
        <position position="25"/>
    </location>
</feature>
<dbReference type="NCBIfam" id="TIGR00223">
    <property type="entry name" value="panD"/>
    <property type="match status" value="1"/>
</dbReference>
<evidence type="ECO:0000256" key="7">
    <source>
        <dbReference type="ARBA" id="ARBA00023270"/>
    </source>
</evidence>
<comment type="function">
    <text evidence="9">Catalyzes the pyruvoyl-dependent decarboxylation of aspartate to produce beta-alanine.</text>
</comment>
<keyword evidence="15" id="KW-1185">Reference proteome</keyword>
<dbReference type="GO" id="GO:0004068">
    <property type="term" value="F:aspartate 1-decarboxylase activity"/>
    <property type="evidence" value="ECO:0007669"/>
    <property type="project" value="UniProtKB-UniRule"/>
</dbReference>
<evidence type="ECO:0000256" key="2">
    <source>
        <dbReference type="ARBA" id="ARBA00022655"/>
    </source>
</evidence>
<evidence type="ECO:0000256" key="10">
    <source>
        <dbReference type="PIRSR" id="PIRSR006246-1"/>
    </source>
</evidence>
<feature type="active site" description="Proton donor" evidence="9 10">
    <location>
        <position position="58"/>
    </location>
</feature>
<evidence type="ECO:0000256" key="9">
    <source>
        <dbReference type="HAMAP-Rule" id="MF_00446"/>
    </source>
</evidence>
<protein>
    <recommendedName>
        <fullName evidence="9">Aspartate 1-decarboxylase</fullName>
        <ecNumber evidence="9">4.1.1.11</ecNumber>
    </recommendedName>
    <alternativeName>
        <fullName evidence="9">Aspartate alpha-decarboxylase</fullName>
    </alternativeName>
    <component>
        <recommendedName>
            <fullName evidence="9">Aspartate 1-decarboxylase beta chain</fullName>
        </recommendedName>
    </component>
    <component>
        <recommendedName>
            <fullName evidence="9">Aspartate 1-decarboxylase alpha chain</fullName>
        </recommendedName>
    </component>
</protein>
<feature type="binding site" evidence="9 11">
    <location>
        <begin position="73"/>
        <end position="75"/>
    </location>
    <ligand>
        <name>substrate</name>
    </ligand>
</feature>
<comment type="subunit">
    <text evidence="9">Heterooctamer of four alpha and four beta subunits.</text>
</comment>
<dbReference type="PANTHER" id="PTHR21012:SF0">
    <property type="entry name" value="ASPARTATE 1-DECARBOXYLASE"/>
    <property type="match status" value="1"/>
</dbReference>
<gene>
    <name evidence="9" type="primary">panD</name>
    <name evidence="14" type="ORF">DO97_14240</name>
</gene>
<keyword evidence="3 9" id="KW-0210">Decarboxylase</keyword>
<evidence type="ECO:0000256" key="1">
    <source>
        <dbReference type="ARBA" id="ARBA00022490"/>
    </source>
</evidence>
<dbReference type="InterPro" id="IPR009010">
    <property type="entry name" value="Asp_de-COase-like_dom_sf"/>
</dbReference>
<dbReference type="Proteomes" id="UP000030170">
    <property type="component" value="Unassembled WGS sequence"/>
</dbReference>
<feature type="chain" id="PRO_5013999991" description="Aspartate 1-decarboxylase beta chain" evidence="9 13">
    <location>
        <begin position="1"/>
        <end position="24"/>
    </location>
</feature>
<dbReference type="GO" id="GO:0005829">
    <property type="term" value="C:cytosol"/>
    <property type="evidence" value="ECO:0007669"/>
    <property type="project" value="TreeGrafter"/>
</dbReference>
<dbReference type="AlphaFoldDB" id="A0A098TM52"/>
<keyword evidence="2 9" id="KW-0566">Pantothenate biosynthesis</keyword>
<feature type="binding site" evidence="9 11">
    <location>
        <position position="57"/>
    </location>
    <ligand>
        <name>substrate</name>
    </ligand>
</feature>
<feature type="modified residue" description="Pyruvic acid (Ser)" evidence="9 12">
    <location>
        <position position="25"/>
    </location>
</feature>
<feature type="chain" id="PRO_5013999994" description="Aspartate 1-decarboxylase alpha chain" evidence="9 13">
    <location>
        <begin position="25"/>
        <end position="144"/>
    </location>
</feature>
<evidence type="ECO:0000256" key="4">
    <source>
        <dbReference type="ARBA" id="ARBA00022813"/>
    </source>
</evidence>
<reference evidence="14 15" key="1">
    <citation type="journal article" date="2014" name="Mol. Ecol.">
        <title>Evolution of Synechococcus.</title>
        <authorList>
            <person name="Dvorak P."/>
            <person name="Casamatta D."/>
            <person name="Hasler P."/>
            <person name="Poulickova A."/>
            <person name="Ondrej V."/>
            <person name="Sanges R."/>
        </authorList>
    </citation>
    <scope>NUCLEOTIDE SEQUENCE [LARGE SCALE GENOMIC DNA]</scope>
    <source>
        <strain evidence="14 15">CAUP A 1101</strain>
    </source>
</reference>
<dbReference type="EMBL" id="JJML01000044">
    <property type="protein sequence ID" value="KGF71918.1"/>
    <property type="molecule type" value="Genomic_DNA"/>
</dbReference>
<keyword evidence="5 9" id="KW-0865">Zymogen</keyword>
<sequence length="144" mass="15616">MQRTLLLAKIHGCFLTDANPDYVGSISIDAMLLEAAGIIPYEQVQVVNVTNGARLITYAIAAIPHSGAIELNGAAARLAVKGDRLIIMTYGQLSPEEVNVHHPKVVFVDQQNSLVAVYHYDELLSQALLLRSPTATDREISPIP</sequence>
<comment type="pathway">
    <text evidence="9">Cofactor biosynthesis; (R)-pantothenate biosynthesis; beta-alanine from L-aspartate: step 1/1.</text>
</comment>
<evidence type="ECO:0000256" key="6">
    <source>
        <dbReference type="ARBA" id="ARBA00023239"/>
    </source>
</evidence>
<dbReference type="InterPro" id="IPR003190">
    <property type="entry name" value="Asp_decarbox"/>
</dbReference>
<dbReference type="RefSeq" id="WP_036535366.1">
    <property type="nucleotide sequence ID" value="NZ_JJML01000044.1"/>
</dbReference>
<dbReference type="Pfam" id="PF02261">
    <property type="entry name" value="Asp_decarbox"/>
    <property type="match status" value="1"/>
</dbReference>
<proteinExistence type="inferred from homology"/>
<keyword evidence="1 9" id="KW-0963">Cytoplasm</keyword>
<evidence type="ECO:0000256" key="12">
    <source>
        <dbReference type="PIRSR" id="PIRSR006246-3"/>
    </source>
</evidence>
<keyword evidence="7 9" id="KW-0704">Schiff base</keyword>
<dbReference type="GO" id="GO:0015940">
    <property type="term" value="P:pantothenate biosynthetic process"/>
    <property type="evidence" value="ECO:0007669"/>
    <property type="project" value="UniProtKB-UniRule"/>
</dbReference>
<keyword evidence="8 9" id="KW-0670">Pyruvate</keyword>
<evidence type="ECO:0000256" key="3">
    <source>
        <dbReference type="ARBA" id="ARBA00022793"/>
    </source>
</evidence>
<evidence type="ECO:0000256" key="11">
    <source>
        <dbReference type="PIRSR" id="PIRSR006246-2"/>
    </source>
</evidence>
<dbReference type="CDD" id="cd06919">
    <property type="entry name" value="Asp_decarbox"/>
    <property type="match status" value="1"/>
</dbReference>
<dbReference type="PIRSF" id="PIRSF006246">
    <property type="entry name" value="Asp_decarbox"/>
    <property type="match status" value="1"/>
</dbReference>
<dbReference type="EC" id="4.1.1.11" evidence="9"/>
<dbReference type="PANTHER" id="PTHR21012">
    <property type="entry name" value="ASPARTATE 1-DECARBOXYLASE"/>
    <property type="match status" value="1"/>
</dbReference>
<name>A0A098TM52_9CYAN</name>
<dbReference type="UniPathway" id="UPA00028">
    <property type="reaction ID" value="UER00002"/>
</dbReference>
<keyword evidence="6 9" id="KW-0456">Lyase</keyword>
<comment type="subcellular location">
    <subcellularLocation>
        <location evidence="9">Cytoplasm</location>
    </subcellularLocation>
</comment>
<dbReference type="OrthoDB" id="9803983at2"/>
<dbReference type="STRING" id="1497020.DO97_14240"/>
<keyword evidence="4 9" id="KW-0068">Autocatalytic cleavage</keyword>
<organism evidence="14 15">
    <name type="scientific">Neosynechococcus sphagnicola sy1</name>
    <dbReference type="NCBI Taxonomy" id="1497020"/>
    <lineage>
        <taxon>Bacteria</taxon>
        <taxon>Bacillati</taxon>
        <taxon>Cyanobacteriota</taxon>
        <taxon>Cyanophyceae</taxon>
        <taxon>Neosynechococcales</taxon>
        <taxon>Neosynechococcaceae</taxon>
        <taxon>Neosynechococcus</taxon>
    </lineage>
</organism>